<dbReference type="FunFam" id="1.10.10.10:FF:000009">
    <property type="entry name" value="LexA repressor"/>
    <property type="match status" value="1"/>
</dbReference>
<dbReference type="MEROPS" id="S24.001"/>
<keyword evidence="18" id="KW-1185">Reference proteome</keyword>
<dbReference type="STRING" id="500633.CLOHIR_00530"/>
<dbReference type="EMBL" id="ABWP01000019">
    <property type="protein sequence ID" value="EEA85814.1"/>
    <property type="molecule type" value="Genomic_DNA"/>
</dbReference>
<evidence type="ECO:0000256" key="12">
    <source>
        <dbReference type="ARBA" id="ARBA00023236"/>
    </source>
</evidence>
<dbReference type="OrthoDB" id="9802364at2"/>
<comment type="caution">
    <text evidence="17">The sequence shown here is derived from an EMBL/GenBank/DDBJ whole genome shotgun (WGS) entry which is preliminary data.</text>
</comment>
<keyword evidence="9 13" id="KW-0238">DNA-binding</keyword>
<dbReference type="SUPFAM" id="SSF46785">
    <property type="entry name" value="Winged helix' DNA-binding domain"/>
    <property type="match status" value="1"/>
</dbReference>
<dbReference type="Pfam" id="PF01726">
    <property type="entry name" value="LexA_DNA_bind"/>
    <property type="match status" value="1"/>
</dbReference>
<dbReference type="eggNOG" id="COG1974">
    <property type="taxonomic scope" value="Bacteria"/>
</dbReference>
<evidence type="ECO:0000256" key="13">
    <source>
        <dbReference type="HAMAP-Rule" id="MF_00015"/>
    </source>
</evidence>
<proteinExistence type="inferred from homology"/>
<dbReference type="FunFam" id="2.10.109.10:FF:000001">
    <property type="entry name" value="LexA repressor"/>
    <property type="match status" value="1"/>
</dbReference>
<dbReference type="Pfam" id="PF00717">
    <property type="entry name" value="Peptidase_S24"/>
    <property type="match status" value="1"/>
</dbReference>
<reference evidence="17 18" key="2">
    <citation type="submission" date="2008-10" db="EMBL/GenBank/DDBJ databases">
        <title>Draft genome sequence of Clostridium hiranonis (DSM 13275).</title>
        <authorList>
            <person name="Sudarsanam P."/>
            <person name="Ley R."/>
            <person name="Guruge J."/>
            <person name="Turnbaugh P.J."/>
            <person name="Mahowald M."/>
            <person name="Liep D."/>
            <person name="Gordon J."/>
        </authorList>
    </citation>
    <scope>NUCLEOTIDE SEQUENCE [LARGE SCALE GENOMIC DNA]</scope>
    <source>
        <strain evidence="17 18">DSM 13275</strain>
    </source>
</reference>
<evidence type="ECO:0000256" key="10">
    <source>
        <dbReference type="ARBA" id="ARBA00023163"/>
    </source>
</evidence>
<dbReference type="EC" id="3.4.21.88" evidence="13"/>
<accession>B6FXD1</accession>
<keyword evidence="6 13" id="KW-0378">Hydrolase</keyword>
<evidence type="ECO:0000256" key="7">
    <source>
        <dbReference type="ARBA" id="ARBA00022813"/>
    </source>
</evidence>
<dbReference type="InterPro" id="IPR006197">
    <property type="entry name" value="Peptidase_S24_LexA"/>
</dbReference>
<keyword evidence="12 13" id="KW-0742">SOS response</keyword>
<feature type="domain" description="Peptidase S24/S26A/S26B/S26C" evidence="15">
    <location>
        <begin position="90"/>
        <end position="204"/>
    </location>
</feature>
<dbReference type="PANTHER" id="PTHR33516:SF2">
    <property type="entry name" value="LEXA REPRESSOR-RELATED"/>
    <property type="match status" value="1"/>
</dbReference>
<dbReference type="InterPro" id="IPR036388">
    <property type="entry name" value="WH-like_DNA-bd_sf"/>
</dbReference>
<evidence type="ECO:0000256" key="9">
    <source>
        <dbReference type="ARBA" id="ARBA00023125"/>
    </source>
</evidence>
<dbReference type="GO" id="GO:0004252">
    <property type="term" value="F:serine-type endopeptidase activity"/>
    <property type="evidence" value="ECO:0007669"/>
    <property type="project" value="UniProtKB-UniRule"/>
</dbReference>
<feature type="active site" description="For autocatalytic cleavage activity" evidence="13">
    <location>
        <position position="170"/>
    </location>
</feature>
<evidence type="ECO:0000256" key="3">
    <source>
        <dbReference type="ARBA" id="ARBA00022491"/>
    </source>
</evidence>
<keyword evidence="5 13" id="KW-0227">DNA damage</keyword>
<evidence type="ECO:0000259" key="16">
    <source>
        <dbReference type="Pfam" id="PF01726"/>
    </source>
</evidence>
<evidence type="ECO:0000256" key="11">
    <source>
        <dbReference type="ARBA" id="ARBA00023204"/>
    </source>
</evidence>
<dbReference type="GO" id="GO:0006281">
    <property type="term" value="P:DNA repair"/>
    <property type="evidence" value="ECO:0007669"/>
    <property type="project" value="UniProtKB-UniRule"/>
</dbReference>
<dbReference type="InterPro" id="IPR011991">
    <property type="entry name" value="ArsR-like_HTH"/>
</dbReference>
<evidence type="ECO:0000313" key="17">
    <source>
        <dbReference type="EMBL" id="EEA85814.1"/>
    </source>
</evidence>
<dbReference type="InterPro" id="IPR036390">
    <property type="entry name" value="WH_DNA-bd_sf"/>
</dbReference>
<evidence type="ECO:0000256" key="4">
    <source>
        <dbReference type="ARBA" id="ARBA00022705"/>
    </source>
</evidence>
<organism evidence="17 18">
    <name type="scientific">Peptacetobacter hiranonis (strain DSM 13275 / JCM 10541 / KCTC 15199 / TO-931)</name>
    <name type="common">Clostridium hiranonis</name>
    <dbReference type="NCBI Taxonomy" id="500633"/>
    <lineage>
        <taxon>Bacteria</taxon>
        <taxon>Bacillati</taxon>
        <taxon>Bacillota</taxon>
        <taxon>Clostridia</taxon>
        <taxon>Peptostreptococcales</taxon>
        <taxon>Peptostreptococcaceae</taxon>
        <taxon>Peptacetobacter</taxon>
    </lineage>
</organism>
<dbReference type="CDD" id="cd00090">
    <property type="entry name" value="HTH_ARSR"/>
    <property type="match status" value="1"/>
</dbReference>
<dbReference type="PRINTS" id="PR00726">
    <property type="entry name" value="LEXASERPTASE"/>
</dbReference>
<comment type="function">
    <text evidence="13">Represses a number of genes involved in the response to DNA damage (SOS response), including recA and lexA. In the presence of single-stranded DNA, RecA interacts with LexA causing an autocatalytic cleavage which disrupts the DNA-binding part of LexA, leading to derepression of the SOS regulon and eventually DNA repair.</text>
</comment>
<dbReference type="Gene3D" id="1.10.10.10">
    <property type="entry name" value="Winged helix-like DNA-binding domain superfamily/Winged helix DNA-binding domain"/>
    <property type="match status" value="1"/>
</dbReference>
<feature type="DNA-binding region" description="H-T-H motif" evidence="13">
    <location>
        <begin position="29"/>
        <end position="49"/>
    </location>
</feature>
<keyword evidence="3 13" id="KW-0678">Repressor</keyword>
<gene>
    <name evidence="13 17" type="primary">lexA</name>
    <name evidence="17" type="ORF">CLOHIR_00530</name>
</gene>
<dbReference type="CDD" id="cd06529">
    <property type="entry name" value="S24_LexA-like"/>
    <property type="match status" value="1"/>
</dbReference>
<dbReference type="InterPro" id="IPR015927">
    <property type="entry name" value="Peptidase_S24_S26A/B/C"/>
</dbReference>
<feature type="site" description="Cleavage; by autolysis" evidence="13">
    <location>
        <begin position="97"/>
        <end position="98"/>
    </location>
</feature>
<dbReference type="GO" id="GO:0009432">
    <property type="term" value="P:SOS response"/>
    <property type="evidence" value="ECO:0007669"/>
    <property type="project" value="UniProtKB-UniRule"/>
</dbReference>
<evidence type="ECO:0000256" key="14">
    <source>
        <dbReference type="RuleBase" id="RU003991"/>
    </source>
</evidence>
<dbReference type="InterPro" id="IPR006200">
    <property type="entry name" value="LexA"/>
</dbReference>
<dbReference type="Proteomes" id="UP000003178">
    <property type="component" value="Unassembled WGS sequence"/>
</dbReference>
<protein>
    <recommendedName>
        <fullName evidence="13">LexA repressor</fullName>
        <ecNumber evidence="13">3.4.21.88</ecNumber>
    </recommendedName>
</protein>
<dbReference type="GO" id="GO:0006260">
    <property type="term" value="P:DNA replication"/>
    <property type="evidence" value="ECO:0007669"/>
    <property type="project" value="UniProtKB-UniRule"/>
</dbReference>
<comment type="similarity">
    <text evidence="1 13 14">Belongs to the peptidase S24 family.</text>
</comment>
<evidence type="ECO:0000256" key="1">
    <source>
        <dbReference type="ARBA" id="ARBA00007484"/>
    </source>
</evidence>
<name>B6FXD1_PEPHT</name>
<dbReference type="GO" id="GO:0045892">
    <property type="term" value="P:negative regulation of DNA-templated transcription"/>
    <property type="evidence" value="ECO:0007669"/>
    <property type="project" value="UniProtKB-UniRule"/>
</dbReference>
<evidence type="ECO:0000256" key="2">
    <source>
        <dbReference type="ARBA" id="ARBA00011738"/>
    </source>
</evidence>
<feature type="domain" description="LexA repressor DNA-binding" evidence="16">
    <location>
        <begin position="3"/>
        <end position="66"/>
    </location>
</feature>
<keyword evidence="7 13" id="KW-0068">Autocatalytic cleavage</keyword>
<dbReference type="InterPro" id="IPR006199">
    <property type="entry name" value="LexA_DNA-bd_dom"/>
</dbReference>
<dbReference type="HAMAP" id="MF_00015">
    <property type="entry name" value="LexA"/>
    <property type="match status" value="1"/>
</dbReference>
<dbReference type="HOGENOM" id="CLU_066192_45_1_9"/>
<dbReference type="RefSeq" id="WP_006439459.1">
    <property type="nucleotide sequence ID" value="NZ_DS995355.1"/>
</dbReference>
<dbReference type="SUPFAM" id="SSF51306">
    <property type="entry name" value="LexA/Signal peptidase"/>
    <property type="match status" value="1"/>
</dbReference>
<dbReference type="AlphaFoldDB" id="B6FXD1"/>
<comment type="subunit">
    <text evidence="2 13">Homodimer.</text>
</comment>
<keyword evidence="4 13" id="KW-0235">DNA replication</keyword>
<dbReference type="PANTHER" id="PTHR33516">
    <property type="entry name" value="LEXA REPRESSOR"/>
    <property type="match status" value="1"/>
</dbReference>
<dbReference type="NCBIfam" id="TIGR00498">
    <property type="entry name" value="lexA"/>
    <property type="match status" value="1"/>
</dbReference>
<evidence type="ECO:0000313" key="18">
    <source>
        <dbReference type="Proteomes" id="UP000003178"/>
    </source>
</evidence>
<evidence type="ECO:0000259" key="15">
    <source>
        <dbReference type="Pfam" id="PF00717"/>
    </source>
</evidence>
<evidence type="ECO:0000256" key="6">
    <source>
        <dbReference type="ARBA" id="ARBA00022801"/>
    </source>
</evidence>
<dbReference type="InterPro" id="IPR039418">
    <property type="entry name" value="LexA-like"/>
</dbReference>
<dbReference type="GO" id="GO:0006508">
    <property type="term" value="P:proteolysis"/>
    <property type="evidence" value="ECO:0007669"/>
    <property type="project" value="InterPro"/>
</dbReference>
<keyword evidence="11 13" id="KW-0234">DNA repair</keyword>
<keyword evidence="8 13" id="KW-0805">Transcription regulation</keyword>
<feature type="active site" description="For autocatalytic cleavage activity" evidence="13">
    <location>
        <position position="132"/>
    </location>
</feature>
<dbReference type="InterPro" id="IPR050077">
    <property type="entry name" value="LexA_repressor"/>
</dbReference>
<reference evidence="17 18" key="1">
    <citation type="submission" date="2008-09" db="EMBL/GenBank/DDBJ databases">
        <authorList>
            <person name="Fulton L."/>
            <person name="Clifton S."/>
            <person name="Fulton B."/>
            <person name="Xu J."/>
            <person name="Minx P."/>
            <person name="Pepin K.H."/>
            <person name="Johnson M."/>
            <person name="Thiruvilangam P."/>
            <person name="Bhonagiri V."/>
            <person name="Nash W.E."/>
            <person name="Mardis E.R."/>
            <person name="Wilson R.K."/>
        </authorList>
    </citation>
    <scope>NUCLEOTIDE SEQUENCE [LARGE SCALE GENOMIC DNA]</scope>
    <source>
        <strain evidence="17 18">DSM 13275</strain>
    </source>
</reference>
<dbReference type="GO" id="GO:0003677">
    <property type="term" value="F:DNA binding"/>
    <property type="evidence" value="ECO:0007669"/>
    <property type="project" value="UniProtKB-UniRule"/>
</dbReference>
<evidence type="ECO:0000256" key="8">
    <source>
        <dbReference type="ARBA" id="ARBA00023015"/>
    </source>
</evidence>
<evidence type="ECO:0000256" key="5">
    <source>
        <dbReference type="ARBA" id="ARBA00022763"/>
    </source>
</evidence>
<sequence length="212" mass="23654">MYSNLTDKQIAILEFIKSEISKKGYPPAVREICDAVSLRSTSTVHSHLNKLEKLGYIRKDPTKPRAIEVLDKARDEDDVMGLHQEMINLPLIGQITAGEPIFAEQNIEEYIPLPASLVSGKDNFVLRVKGESMINAGILDGDYVVVDKKNTAANGTMVAALVENEKATVKTFYKEDGKIRLQPENEFMEPFIFEDSQVQIIGVVTGVFRVLK</sequence>
<keyword evidence="10 13" id="KW-0804">Transcription</keyword>
<comment type="catalytic activity">
    <reaction evidence="13">
        <text>Hydrolysis of Ala-|-Gly bond in repressor LexA.</text>
        <dbReference type="EC" id="3.4.21.88"/>
    </reaction>
</comment>
<dbReference type="Gene3D" id="2.10.109.10">
    <property type="entry name" value="Umud Fragment, subunit A"/>
    <property type="match status" value="1"/>
</dbReference>
<dbReference type="InterPro" id="IPR036286">
    <property type="entry name" value="LexA/Signal_pep-like_sf"/>
</dbReference>